<protein>
    <submittedName>
        <fullName evidence="1">Uncharacterized protein</fullName>
    </submittedName>
</protein>
<accession>A0A1Y1XR37</accession>
<evidence type="ECO:0000313" key="1">
    <source>
        <dbReference type="EMBL" id="ORX88231.1"/>
    </source>
</evidence>
<dbReference type="Proteomes" id="UP000193944">
    <property type="component" value="Unassembled WGS sequence"/>
</dbReference>
<dbReference type="EMBL" id="MCFG01000001">
    <property type="protein sequence ID" value="ORX88231.1"/>
    <property type="molecule type" value="Genomic_DNA"/>
</dbReference>
<name>A0A1Y1XR37_9FUNG</name>
<gene>
    <name evidence="1" type="ORF">BCR32DRAFT_288744</name>
</gene>
<organism evidence="1 2">
    <name type="scientific">Anaeromyces robustus</name>
    <dbReference type="NCBI Taxonomy" id="1754192"/>
    <lineage>
        <taxon>Eukaryota</taxon>
        <taxon>Fungi</taxon>
        <taxon>Fungi incertae sedis</taxon>
        <taxon>Chytridiomycota</taxon>
        <taxon>Chytridiomycota incertae sedis</taxon>
        <taxon>Neocallimastigomycetes</taxon>
        <taxon>Neocallimastigales</taxon>
        <taxon>Neocallimastigaceae</taxon>
        <taxon>Anaeromyces</taxon>
    </lineage>
</organism>
<keyword evidence="2" id="KW-1185">Reference proteome</keyword>
<dbReference type="AlphaFoldDB" id="A0A1Y1XR37"/>
<comment type="caution">
    <text evidence="1">The sequence shown here is derived from an EMBL/GenBank/DDBJ whole genome shotgun (WGS) entry which is preliminary data.</text>
</comment>
<proteinExistence type="predicted"/>
<sequence>MGKYIYLQNLLNFTCDSSHGVYGYSQIESTFCVFIYIWISLTPQSLAATNASIKPLPPIKSLIDSKRDSLKIEFRAGQRILCQHGNVLRTVVINIRLKLRVKGLEETRDVKTSELIHELSRVRKTKEDISPQKYHRYLVHIFTSKPNYLLQNN</sequence>
<reference evidence="1 2" key="1">
    <citation type="submission" date="2016-08" db="EMBL/GenBank/DDBJ databases">
        <title>A Parts List for Fungal Cellulosomes Revealed by Comparative Genomics.</title>
        <authorList>
            <consortium name="DOE Joint Genome Institute"/>
            <person name="Haitjema C.H."/>
            <person name="Gilmore S.P."/>
            <person name="Henske J.K."/>
            <person name="Solomon K.V."/>
            <person name="De Groot R."/>
            <person name="Kuo A."/>
            <person name="Mondo S.J."/>
            <person name="Salamov A.A."/>
            <person name="Labutti K."/>
            <person name="Zhao Z."/>
            <person name="Chiniquy J."/>
            <person name="Barry K."/>
            <person name="Brewer H.M."/>
            <person name="Purvine S.O."/>
            <person name="Wright A.T."/>
            <person name="Boxma B."/>
            <person name="Van Alen T."/>
            <person name="Hackstein J.H."/>
            <person name="Baker S.E."/>
            <person name="Grigoriev I.V."/>
            <person name="O'Malley M.A."/>
        </authorList>
    </citation>
    <scope>NUCLEOTIDE SEQUENCE [LARGE SCALE GENOMIC DNA]</scope>
    <source>
        <strain evidence="1 2">S4</strain>
    </source>
</reference>
<evidence type="ECO:0000313" key="2">
    <source>
        <dbReference type="Proteomes" id="UP000193944"/>
    </source>
</evidence>
<reference evidence="1 2" key="2">
    <citation type="submission" date="2016-08" db="EMBL/GenBank/DDBJ databases">
        <title>Pervasive Adenine N6-methylation of Active Genes in Fungi.</title>
        <authorList>
            <consortium name="DOE Joint Genome Institute"/>
            <person name="Mondo S.J."/>
            <person name="Dannebaum R.O."/>
            <person name="Kuo R.C."/>
            <person name="Labutti K."/>
            <person name="Haridas S."/>
            <person name="Kuo A."/>
            <person name="Salamov A."/>
            <person name="Ahrendt S.R."/>
            <person name="Lipzen A."/>
            <person name="Sullivan W."/>
            <person name="Andreopoulos W.B."/>
            <person name="Clum A."/>
            <person name="Lindquist E."/>
            <person name="Daum C."/>
            <person name="Ramamoorthy G.K."/>
            <person name="Gryganskyi A."/>
            <person name="Culley D."/>
            <person name="Magnuson J.K."/>
            <person name="James T.Y."/>
            <person name="O'Malley M.A."/>
            <person name="Stajich J.E."/>
            <person name="Spatafora J.W."/>
            <person name="Visel A."/>
            <person name="Grigoriev I.V."/>
        </authorList>
    </citation>
    <scope>NUCLEOTIDE SEQUENCE [LARGE SCALE GENOMIC DNA]</scope>
    <source>
        <strain evidence="1 2">S4</strain>
    </source>
</reference>